<protein>
    <submittedName>
        <fullName evidence="4">Copper-binding protein</fullName>
    </submittedName>
</protein>
<dbReference type="InterPro" id="IPR008972">
    <property type="entry name" value="Cupredoxin"/>
</dbReference>
<evidence type="ECO:0000256" key="1">
    <source>
        <dbReference type="ARBA" id="ARBA00022723"/>
    </source>
</evidence>
<evidence type="ECO:0000259" key="3">
    <source>
        <dbReference type="Pfam" id="PF00127"/>
    </source>
</evidence>
<reference evidence="4 5" key="1">
    <citation type="submission" date="2020-05" db="EMBL/GenBank/DDBJ databases">
        <title>Draft Genome Sequences of Sphingomonas sp. Isolated from the International Space Station.</title>
        <authorList>
            <person name="Bijlani S."/>
            <person name="Singh N.K."/>
            <person name="Mason C.E."/>
            <person name="Wang C.C."/>
            <person name="Venkateswaran K."/>
        </authorList>
    </citation>
    <scope>NUCLEOTIDE SEQUENCE [LARGE SCALE GENOMIC DNA]</scope>
    <source>
        <strain evidence="4 5">FKI-L5-BR-P1</strain>
    </source>
</reference>
<gene>
    <name evidence="4" type="ORF">HKX06_03560</name>
</gene>
<dbReference type="EMBL" id="JABEOU010000013">
    <property type="protein sequence ID" value="NNG56461.1"/>
    <property type="molecule type" value="Genomic_DNA"/>
</dbReference>
<dbReference type="Gene3D" id="2.60.40.420">
    <property type="entry name" value="Cupredoxins - blue copper proteins"/>
    <property type="match status" value="1"/>
</dbReference>
<organism evidence="4 5">
    <name type="scientific">Sphingomonas paucimobilis</name>
    <name type="common">Pseudomonas paucimobilis</name>
    <dbReference type="NCBI Taxonomy" id="13689"/>
    <lineage>
        <taxon>Bacteria</taxon>
        <taxon>Pseudomonadati</taxon>
        <taxon>Pseudomonadota</taxon>
        <taxon>Alphaproteobacteria</taxon>
        <taxon>Sphingomonadales</taxon>
        <taxon>Sphingomonadaceae</taxon>
        <taxon>Sphingomonas</taxon>
    </lineage>
</organism>
<keyword evidence="2" id="KW-0186">Copper</keyword>
<dbReference type="GO" id="GO:0005507">
    <property type="term" value="F:copper ion binding"/>
    <property type="evidence" value="ECO:0007669"/>
    <property type="project" value="InterPro"/>
</dbReference>
<evidence type="ECO:0000313" key="5">
    <source>
        <dbReference type="Proteomes" id="UP000550136"/>
    </source>
</evidence>
<keyword evidence="1" id="KW-0479">Metal-binding</keyword>
<proteinExistence type="predicted"/>
<dbReference type="SUPFAM" id="SSF49503">
    <property type="entry name" value="Cupredoxins"/>
    <property type="match status" value="1"/>
</dbReference>
<evidence type="ECO:0000256" key="2">
    <source>
        <dbReference type="ARBA" id="ARBA00023008"/>
    </source>
</evidence>
<comment type="caution">
    <text evidence="4">The sequence shown here is derived from an EMBL/GenBank/DDBJ whole genome shotgun (WGS) entry which is preliminary data.</text>
</comment>
<accession>A0A7Y2KPG6</accession>
<feature type="domain" description="Blue (type 1) copper" evidence="3">
    <location>
        <begin position="6"/>
        <end position="106"/>
    </location>
</feature>
<sequence>MNARTIEIDMKNFAFVPATITLQRGVPYRLRFVNTAGGGHNFVAKAFFEQATIDPASRSTINKGEVDLGGGESGDVRLVVNRIGTYDVHCSHFMHSIFGMKGKIVVR</sequence>
<dbReference type="AlphaFoldDB" id="A0A7Y2KPG6"/>
<dbReference type="CDD" id="cd00920">
    <property type="entry name" value="Cupredoxin"/>
    <property type="match status" value="1"/>
</dbReference>
<name>A0A7Y2KPG6_SPHPI</name>
<dbReference type="GO" id="GO:0009055">
    <property type="term" value="F:electron transfer activity"/>
    <property type="evidence" value="ECO:0007669"/>
    <property type="project" value="InterPro"/>
</dbReference>
<dbReference type="Proteomes" id="UP000550136">
    <property type="component" value="Unassembled WGS sequence"/>
</dbReference>
<dbReference type="Pfam" id="PF00127">
    <property type="entry name" value="Copper-bind"/>
    <property type="match status" value="1"/>
</dbReference>
<dbReference type="InterPro" id="IPR000923">
    <property type="entry name" value="BlueCu_1"/>
</dbReference>
<evidence type="ECO:0000313" key="4">
    <source>
        <dbReference type="EMBL" id="NNG56461.1"/>
    </source>
</evidence>